<reference evidence="2 3" key="1">
    <citation type="journal article" date="2008" name="Nature">
        <title>The Trichoplax genome and the nature of placozoans.</title>
        <authorList>
            <person name="Srivastava M."/>
            <person name="Begovic E."/>
            <person name="Chapman J."/>
            <person name="Putnam N.H."/>
            <person name="Hellsten U."/>
            <person name="Kawashima T."/>
            <person name="Kuo A."/>
            <person name="Mitros T."/>
            <person name="Salamov A."/>
            <person name="Carpenter M.L."/>
            <person name="Signorovitch A.Y."/>
            <person name="Moreno M.A."/>
            <person name="Kamm K."/>
            <person name="Grimwood J."/>
            <person name="Schmutz J."/>
            <person name="Shapiro H."/>
            <person name="Grigoriev I.V."/>
            <person name="Buss L.W."/>
            <person name="Schierwater B."/>
            <person name="Dellaporta S.L."/>
            <person name="Rokhsar D.S."/>
        </authorList>
    </citation>
    <scope>NUCLEOTIDE SEQUENCE [LARGE SCALE GENOMIC DNA]</scope>
    <source>
        <strain evidence="2 3">Grell-BS-1999</strain>
    </source>
</reference>
<dbReference type="GeneID" id="6753819"/>
<feature type="compositionally biased region" description="Basic and acidic residues" evidence="1">
    <location>
        <begin position="12"/>
        <end position="21"/>
    </location>
</feature>
<dbReference type="KEGG" id="tad:TRIADDRAFT_56800"/>
<organism evidence="2 3">
    <name type="scientific">Trichoplax adhaerens</name>
    <name type="common">Trichoplax reptans</name>
    <dbReference type="NCBI Taxonomy" id="10228"/>
    <lineage>
        <taxon>Eukaryota</taxon>
        <taxon>Metazoa</taxon>
        <taxon>Placozoa</taxon>
        <taxon>Uniplacotomia</taxon>
        <taxon>Trichoplacea</taxon>
        <taxon>Trichoplacidae</taxon>
        <taxon>Trichoplax</taxon>
    </lineage>
</organism>
<dbReference type="AlphaFoldDB" id="B3RWL7"/>
<feature type="region of interest" description="Disordered" evidence="1">
    <location>
        <begin position="1"/>
        <end position="21"/>
    </location>
</feature>
<sequence>MRKGSKIQTFDHNNKDEPSRHDIVRSSSSWWKFPSWESKKNLTRSSTIENGINVNFINVREQQKKSKATTDCAVDSSLVSLSSAAANTKAHDLYKVIIID</sequence>
<evidence type="ECO:0000313" key="3">
    <source>
        <dbReference type="Proteomes" id="UP000009022"/>
    </source>
</evidence>
<accession>B3RWL7</accession>
<keyword evidence="3" id="KW-1185">Reference proteome</keyword>
<dbReference type="Proteomes" id="UP000009022">
    <property type="component" value="Unassembled WGS sequence"/>
</dbReference>
<name>B3RWL7_TRIAD</name>
<feature type="compositionally biased region" description="Polar residues" evidence="1">
    <location>
        <begin position="1"/>
        <end position="11"/>
    </location>
</feature>
<evidence type="ECO:0000313" key="2">
    <source>
        <dbReference type="EMBL" id="EDV24716.1"/>
    </source>
</evidence>
<dbReference type="InParanoid" id="B3RWL7"/>
<dbReference type="CTD" id="6753819"/>
<gene>
    <name evidence="2" type="ORF">TRIADDRAFT_56800</name>
</gene>
<protein>
    <submittedName>
        <fullName evidence="2">Uncharacterized protein</fullName>
    </submittedName>
</protein>
<dbReference type="EMBL" id="DS985245">
    <property type="protein sequence ID" value="EDV24716.1"/>
    <property type="molecule type" value="Genomic_DNA"/>
</dbReference>
<proteinExistence type="predicted"/>
<dbReference type="RefSeq" id="XP_002112606.1">
    <property type="nucleotide sequence ID" value="XM_002112570.1"/>
</dbReference>
<dbReference type="HOGENOM" id="CLU_2309570_0_0_1"/>
<evidence type="ECO:0000256" key="1">
    <source>
        <dbReference type="SAM" id="MobiDB-lite"/>
    </source>
</evidence>